<dbReference type="Gene3D" id="1.10.10.10">
    <property type="entry name" value="Winged helix-like DNA-binding domain superfamily/Winged helix DNA-binding domain"/>
    <property type="match status" value="1"/>
</dbReference>
<dbReference type="PANTHER" id="PTHR43133">
    <property type="entry name" value="RNA POLYMERASE ECF-TYPE SIGMA FACTO"/>
    <property type="match status" value="1"/>
</dbReference>
<evidence type="ECO:0000259" key="6">
    <source>
        <dbReference type="Pfam" id="PF08281"/>
    </source>
</evidence>
<keyword evidence="3" id="KW-0731">Sigma factor</keyword>
<evidence type="ECO:0000256" key="1">
    <source>
        <dbReference type="ARBA" id="ARBA00010641"/>
    </source>
</evidence>
<comment type="similarity">
    <text evidence="1">Belongs to the sigma-70 factor family. ECF subfamily.</text>
</comment>
<accession>A0ABV2T2N7</accession>
<evidence type="ECO:0000256" key="2">
    <source>
        <dbReference type="ARBA" id="ARBA00023015"/>
    </source>
</evidence>
<organism evidence="7 8">
    <name type="scientific">Chitinophaga defluvii</name>
    <dbReference type="NCBI Taxonomy" id="3163343"/>
    <lineage>
        <taxon>Bacteria</taxon>
        <taxon>Pseudomonadati</taxon>
        <taxon>Bacteroidota</taxon>
        <taxon>Chitinophagia</taxon>
        <taxon>Chitinophagales</taxon>
        <taxon>Chitinophagaceae</taxon>
        <taxon>Chitinophaga</taxon>
    </lineage>
</organism>
<dbReference type="Gene3D" id="1.10.1740.10">
    <property type="match status" value="1"/>
</dbReference>
<reference evidence="7 8" key="1">
    <citation type="submission" date="2024-06" db="EMBL/GenBank/DDBJ databases">
        <title>Chitinophaga defluvii sp. nov., isolated from municipal sewage.</title>
        <authorList>
            <person name="Zhang L."/>
        </authorList>
    </citation>
    <scope>NUCLEOTIDE SEQUENCE [LARGE SCALE GENOMIC DNA]</scope>
    <source>
        <strain evidence="7 8">H8</strain>
    </source>
</reference>
<dbReference type="EMBL" id="JBEXAC010000001">
    <property type="protein sequence ID" value="MET6996620.1"/>
    <property type="molecule type" value="Genomic_DNA"/>
</dbReference>
<name>A0ABV2T2N7_9BACT</name>
<dbReference type="SUPFAM" id="SSF88946">
    <property type="entry name" value="Sigma2 domain of RNA polymerase sigma factors"/>
    <property type="match status" value="1"/>
</dbReference>
<dbReference type="RefSeq" id="WP_354659262.1">
    <property type="nucleotide sequence ID" value="NZ_JBEXAC010000001.1"/>
</dbReference>
<dbReference type="InterPro" id="IPR014284">
    <property type="entry name" value="RNA_pol_sigma-70_dom"/>
</dbReference>
<gene>
    <name evidence="7" type="ORF">ABR189_04545</name>
</gene>
<dbReference type="SUPFAM" id="SSF88659">
    <property type="entry name" value="Sigma3 and sigma4 domains of RNA polymerase sigma factors"/>
    <property type="match status" value="1"/>
</dbReference>
<dbReference type="InterPro" id="IPR013324">
    <property type="entry name" value="RNA_pol_sigma_r3/r4-like"/>
</dbReference>
<sequence length="188" mass="21864">MTAERALLQEVAAGNEAAFATLVKQYASLLYTYILKLTRDEAAAEDVVQEIFTQLWLTRETLLEVRHFRAFLFVISRNHALKALKRIDQEYTHREEWGRLNTITEEQPDGIEFYLGLVEQAIMQLSPQQKKVWILSRRQGLKYNEIAQEMNISRETVKKYLQHATASIVSYLKSHGGAWIIAYLFSRL</sequence>
<keyword evidence="2" id="KW-0805">Transcription regulation</keyword>
<feature type="domain" description="RNA polymerase sigma-70 region 2" evidence="5">
    <location>
        <begin position="22"/>
        <end position="86"/>
    </location>
</feature>
<proteinExistence type="inferred from homology"/>
<comment type="caution">
    <text evidence="7">The sequence shown here is derived from an EMBL/GenBank/DDBJ whole genome shotgun (WGS) entry which is preliminary data.</text>
</comment>
<evidence type="ECO:0000313" key="7">
    <source>
        <dbReference type="EMBL" id="MET6996620.1"/>
    </source>
</evidence>
<evidence type="ECO:0000256" key="3">
    <source>
        <dbReference type="ARBA" id="ARBA00023082"/>
    </source>
</evidence>
<protein>
    <submittedName>
        <fullName evidence="7">Sigma-70 family RNA polymerase sigma factor</fullName>
    </submittedName>
</protein>
<dbReference type="InterPro" id="IPR013249">
    <property type="entry name" value="RNA_pol_sigma70_r4_t2"/>
</dbReference>
<dbReference type="InterPro" id="IPR039425">
    <property type="entry name" value="RNA_pol_sigma-70-like"/>
</dbReference>
<dbReference type="InterPro" id="IPR036388">
    <property type="entry name" value="WH-like_DNA-bd_sf"/>
</dbReference>
<dbReference type="CDD" id="cd06171">
    <property type="entry name" value="Sigma70_r4"/>
    <property type="match status" value="1"/>
</dbReference>
<dbReference type="NCBIfam" id="TIGR02937">
    <property type="entry name" value="sigma70-ECF"/>
    <property type="match status" value="1"/>
</dbReference>
<dbReference type="Proteomes" id="UP001549749">
    <property type="component" value="Unassembled WGS sequence"/>
</dbReference>
<evidence type="ECO:0000256" key="4">
    <source>
        <dbReference type="ARBA" id="ARBA00023163"/>
    </source>
</evidence>
<feature type="domain" description="RNA polymerase sigma factor 70 region 4 type 2" evidence="6">
    <location>
        <begin position="117"/>
        <end position="164"/>
    </location>
</feature>
<evidence type="ECO:0000313" key="8">
    <source>
        <dbReference type="Proteomes" id="UP001549749"/>
    </source>
</evidence>
<dbReference type="Pfam" id="PF04542">
    <property type="entry name" value="Sigma70_r2"/>
    <property type="match status" value="1"/>
</dbReference>
<dbReference type="PANTHER" id="PTHR43133:SF46">
    <property type="entry name" value="RNA POLYMERASE SIGMA-70 FACTOR ECF SUBFAMILY"/>
    <property type="match status" value="1"/>
</dbReference>
<keyword evidence="8" id="KW-1185">Reference proteome</keyword>
<evidence type="ECO:0000259" key="5">
    <source>
        <dbReference type="Pfam" id="PF04542"/>
    </source>
</evidence>
<dbReference type="Pfam" id="PF08281">
    <property type="entry name" value="Sigma70_r4_2"/>
    <property type="match status" value="1"/>
</dbReference>
<keyword evidence="4" id="KW-0804">Transcription</keyword>
<dbReference type="InterPro" id="IPR007627">
    <property type="entry name" value="RNA_pol_sigma70_r2"/>
</dbReference>
<dbReference type="InterPro" id="IPR013325">
    <property type="entry name" value="RNA_pol_sigma_r2"/>
</dbReference>